<comment type="subcellular location">
    <subcellularLocation>
        <location evidence="1">Cell membrane</location>
        <topology evidence="1">Multi-pass membrane protein</topology>
    </subcellularLocation>
</comment>
<sequence>MKTDTPTTAGRREWTGLAVLALPTVLLALDLSVLHLAAPRLSADLRATSTELLWILDIYGFMIAGFLITMGTLGDRIGRRRLLLIGAVGFAAASVAAAWAQSPLMLIATRALLGIAGATLMPSTLALIGNMFRDARQRGIAIGVWMTAFLSGTALGPVAGGLLLERYWWGSAFLMGVPVMVLLLITGPLLLPEYRDPGAGRLDPASVALSLVAMIASVYGLKELAEQGLAGGAMAALVTGAAAGVLFVRRQRYLAAPLLDLRLFRSRAFTAALVLILLAVITSGGMMLFLMQYLQLVQGRSALGTGLLMLPATVSMVAGSLLAPAVARRLGPGAVVAAGLVVTAAGYLLAVFLQSPGGPLPAVAALALSWAGLSPALVLGTDLVLGAAPVEKAGSASSMSETASELGLGLGVALLGTLGTAVYRARMAGAELPADTPEEAVARARDSLPGALETARTLDDAAGAGLAATARAAFTSGLHVAAGASAAVAALLALVAVRVLRGVRPPREPSAADGPDVTAAAASGGN</sequence>
<dbReference type="Gene3D" id="1.20.1250.20">
    <property type="entry name" value="MFS general substrate transporter like domains"/>
    <property type="match status" value="1"/>
</dbReference>
<keyword evidence="6 9" id="KW-0472">Membrane</keyword>
<evidence type="ECO:0000256" key="2">
    <source>
        <dbReference type="ARBA" id="ARBA00022448"/>
    </source>
</evidence>
<keyword evidence="3" id="KW-1003">Cell membrane</keyword>
<dbReference type="OrthoDB" id="9781469at2"/>
<feature type="transmembrane region" description="Helical" evidence="9">
    <location>
        <begin position="406"/>
        <end position="425"/>
    </location>
</feature>
<name>A0A1I1K3R5_9ACTN</name>
<dbReference type="InterPro" id="IPR036259">
    <property type="entry name" value="MFS_trans_sf"/>
</dbReference>
<dbReference type="CDD" id="cd17321">
    <property type="entry name" value="MFS_MMR_MDR_like"/>
    <property type="match status" value="1"/>
</dbReference>
<keyword evidence="4 9" id="KW-0812">Transmembrane</keyword>
<keyword evidence="2" id="KW-0813">Transport</keyword>
<accession>A0A1I1K3R5</accession>
<feature type="domain" description="Major facilitator superfamily (MFS) profile" evidence="10">
    <location>
        <begin position="16"/>
        <end position="501"/>
    </location>
</feature>
<protein>
    <submittedName>
        <fullName evidence="11">MFS transporter, DHA2 family, multidrug resistance protein</fullName>
    </submittedName>
</protein>
<feature type="transmembrane region" description="Helical" evidence="9">
    <location>
        <begin position="227"/>
        <end position="248"/>
    </location>
</feature>
<dbReference type="PANTHER" id="PTHR42718:SF47">
    <property type="entry name" value="METHYL VIOLOGEN RESISTANCE PROTEIN SMVA"/>
    <property type="match status" value="1"/>
</dbReference>
<dbReference type="Proteomes" id="UP000199207">
    <property type="component" value="Unassembled WGS sequence"/>
</dbReference>
<evidence type="ECO:0000256" key="4">
    <source>
        <dbReference type="ARBA" id="ARBA00022692"/>
    </source>
</evidence>
<feature type="transmembrane region" description="Helical" evidence="9">
    <location>
        <begin position="168"/>
        <end position="190"/>
    </location>
</feature>
<dbReference type="EMBL" id="FOLM01000004">
    <property type="protein sequence ID" value="SFC55141.1"/>
    <property type="molecule type" value="Genomic_DNA"/>
</dbReference>
<keyword evidence="7" id="KW-0046">Antibiotic resistance</keyword>
<evidence type="ECO:0000313" key="12">
    <source>
        <dbReference type="Proteomes" id="UP000199207"/>
    </source>
</evidence>
<feature type="transmembrane region" description="Helical" evidence="9">
    <location>
        <begin position="269"/>
        <end position="294"/>
    </location>
</feature>
<feature type="transmembrane region" description="Helical" evidence="9">
    <location>
        <begin position="202"/>
        <end position="221"/>
    </location>
</feature>
<feature type="transmembrane region" description="Helical" evidence="9">
    <location>
        <begin position="480"/>
        <end position="500"/>
    </location>
</feature>
<feature type="transmembrane region" description="Helical" evidence="9">
    <location>
        <begin position="140"/>
        <end position="162"/>
    </location>
</feature>
<feature type="compositionally biased region" description="Low complexity" evidence="8">
    <location>
        <begin position="511"/>
        <end position="526"/>
    </location>
</feature>
<dbReference type="GO" id="GO:0046677">
    <property type="term" value="P:response to antibiotic"/>
    <property type="evidence" value="ECO:0007669"/>
    <property type="project" value="UniProtKB-KW"/>
</dbReference>
<reference evidence="11 12" key="1">
    <citation type="submission" date="2016-10" db="EMBL/GenBank/DDBJ databases">
        <authorList>
            <person name="de Groot N.N."/>
        </authorList>
    </citation>
    <scope>NUCLEOTIDE SEQUENCE [LARGE SCALE GENOMIC DNA]</scope>
    <source>
        <strain evidence="11 12">CGMCC 4.5739</strain>
    </source>
</reference>
<dbReference type="InterPro" id="IPR011701">
    <property type="entry name" value="MFS"/>
</dbReference>
<dbReference type="STRING" id="910347.SAMN05421773_10462"/>
<dbReference type="GO" id="GO:0022857">
    <property type="term" value="F:transmembrane transporter activity"/>
    <property type="evidence" value="ECO:0007669"/>
    <property type="project" value="InterPro"/>
</dbReference>
<dbReference type="AlphaFoldDB" id="A0A1I1K3R5"/>
<evidence type="ECO:0000256" key="8">
    <source>
        <dbReference type="SAM" id="MobiDB-lite"/>
    </source>
</evidence>
<keyword evidence="5 9" id="KW-1133">Transmembrane helix</keyword>
<dbReference type="SUPFAM" id="SSF103473">
    <property type="entry name" value="MFS general substrate transporter"/>
    <property type="match status" value="1"/>
</dbReference>
<feature type="region of interest" description="Disordered" evidence="8">
    <location>
        <begin position="505"/>
        <end position="526"/>
    </location>
</feature>
<feature type="transmembrane region" description="Helical" evidence="9">
    <location>
        <begin position="334"/>
        <end position="354"/>
    </location>
</feature>
<evidence type="ECO:0000259" key="10">
    <source>
        <dbReference type="PROSITE" id="PS50850"/>
    </source>
</evidence>
<feature type="transmembrane region" description="Helical" evidence="9">
    <location>
        <begin position="52"/>
        <end position="70"/>
    </location>
</feature>
<evidence type="ECO:0000256" key="3">
    <source>
        <dbReference type="ARBA" id="ARBA00022475"/>
    </source>
</evidence>
<feature type="transmembrane region" description="Helical" evidence="9">
    <location>
        <begin position="107"/>
        <end position="128"/>
    </location>
</feature>
<evidence type="ECO:0000313" key="11">
    <source>
        <dbReference type="EMBL" id="SFC55141.1"/>
    </source>
</evidence>
<dbReference type="Pfam" id="PF07690">
    <property type="entry name" value="MFS_1"/>
    <property type="match status" value="1"/>
</dbReference>
<evidence type="ECO:0000256" key="1">
    <source>
        <dbReference type="ARBA" id="ARBA00004651"/>
    </source>
</evidence>
<proteinExistence type="predicted"/>
<organism evidence="11 12">
    <name type="scientific">Streptomyces aidingensis</name>
    <dbReference type="NCBI Taxonomy" id="910347"/>
    <lineage>
        <taxon>Bacteria</taxon>
        <taxon>Bacillati</taxon>
        <taxon>Actinomycetota</taxon>
        <taxon>Actinomycetes</taxon>
        <taxon>Kitasatosporales</taxon>
        <taxon>Streptomycetaceae</taxon>
        <taxon>Streptomyces</taxon>
    </lineage>
</organism>
<feature type="transmembrane region" description="Helical" evidence="9">
    <location>
        <begin position="82"/>
        <end position="101"/>
    </location>
</feature>
<keyword evidence="12" id="KW-1185">Reference proteome</keyword>
<feature type="transmembrane region" description="Helical" evidence="9">
    <location>
        <begin position="360"/>
        <end position="385"/>
    </location>
</feature>
<evidence type="ECO:0000256" key="6">
    <source>
        <dbReference type="ARBA" id="ARBA00023136"/>
    </source>
</evidence>
<dbReference type="InterPro" id="IPR020846">
    <property type="entry name" value="MFS_dom"/>
</dbReference>
<dbReference type="PANTHER" id="PTHR42718">
    <property type="entry name" value="MAJOR FACILITATOR SUPERFAMILY MULTIDRUG TRANSPORTER MFSC"/>
    <property type="match status" value="1"/>
</dbReference>
<dbReference type="PROSITE" id="PS50850">
    <property type="entry name" value="MFS"/>
    <property type="match status" value="1"/>
</dbReference>
<gene>
    <name evidence="11" type="ORF">SAMN05421773_10462</name>
</gene>
<dbReference type="RefSeq" id="WP_093838353.1">
    <property type="nucleotide sequence ID" value="NZ_FOLM01000004.1"/>
</dbReference>
<evidence type="ECO:0000256" key="5">
    <source>
        <dbReference type="ARBA" id="ARBA00022989"/>
    </source>
</evidence>
<feature type="transmembrane region" description="Helical" evidence="9">
    <location>
        <begin position="306"/>
        <end position="327"/>
    </location>
</feature>
<dbReference type="GO" id="GO:0005886">
    <property type="term" value="C:plasma membrane"/>
    <property type="evidence" value="ECO:0007669"/>
    <property type="project" value="UniProtKB-SubCell"/>
</dbReference>
<evidence type="ECO:0000256" key="9">
    <source>
        <dbReference type="SAM" id="Phobius"/>
    </source>
</evidence>
<evidence type="ECO:0000256" key="7">
    <source>
        <dbReference type="ARBA" id="ARBA00023251"/>
    </source>
</evidence>